<dbReference type="GO" id="GO:0004722">
    <property type="term" value="F:protein serine/threonine phosphatase activity"/>
    <property type="evidence" value="ECO:0007669"/>
    <property type="project" value="UniProtKB-EC"/>
</dbReference>
<evidence type="ECO:0000256" key="5">
    <source>
        <dbReference type="ARBA" id="ARBA00022801"/>
    </source>
</evidence>
<proteinExistence type="inferred from homology"/>
<comment type="catalytic activity">
    <reaction evidence="9">
        <text>O-phospho-L-threonyl-[protein] + H2O = L-threonyl-[protein] + phosphate</text>
        <dbReference type="Rhea" id="RHEA:47004"/>
        <dbReference type="Rhea" id="RHEA-COMP:11060"/>
        <dbReference type="Rhea" id="RHEA-COMP:11605"/>
        <dbReference type="ChEBI" id="CHEBI:15377"/>
        <dbReference type="ChEBI" id="CHEBI:30013"/>
        <dbReference type="ChEBI" id="CHEBI:43474"/>
        <dbReference type="ChEBI" id="CHEBI:61977"/>
        <dbReference type="EC" id="3.1.3.16"/>
    </reaction>
</comment>
<keyword evidence="6" id="KW-0904">Protein phosphatase</keyword>
<evidence type="ECO:0000313" key="10">
    <source>
        <dbReference type="EMBL" id="KAB0399165.1"/>
    </source>
</evidence>
<evidence type="ECO:0000313" key="11">
    <source>
        <dbReference type="Proteomes" id="UP000437017"/>
    </source>
</evidence>
<evidence type="ECO:0000256" key="1">
    <source>
        <dbReference type="ARBA" id="ARBA00004123"/>
    </source>
</evidence>
<evidence type="ECO:0000256" key="4">
    <source>
        <dbReference type="ARBA" id="ARBA00022664"/>
    </source>
</evidence>
<dbReference type="EC" id="3.1.3.16" evidence="3"/>
<dbReference type="InterPro" id="IPR006811">
    <property type="entry name" value="RNA_pol_II_suA"/>
</dbReference>
<comment type="caution">
    <text evidence="10">The sequence shown here is derived from an EMBL/GenBank/DDBJ whole genome shotgun (WGS) entry which is preliminary data.</text>
</comment>
<gene>
    <name evidence="10" type="ORF">E2I00_003552</name>
</gene>
<evidence type="ECO:0000256" key="8">
    <source>
        <dbReference type="ARBA" id="ARBA00047761"/>
    </source>
</evidence>
<keyword evidence="7" id="KW-0539">Nucleus</keyword>
<evidence type="ECO:0000256" key="9">
    <source>
        <dbReference type="ARBA" id="ARBA00048336"/>
    </source>
</evidence>
<dbReference type="OrthoDB" id="57957at2759"/>
<comment type="subcellular location">
    <subcellularLocation>
        <location evidence="1">Nucleus</location>
    </subcellularLocation>
</comment>
<dbReference type="Gene3D" id="3.40.50.2300">
    <property type="match status" value="4"/>
</dbReference>
<evidence type="ECO:0000256" key="7">
    <source>
        <dbReference type="ARBA" id="ARBA00023242"/>
    </source>
</evidence>
<dbReference type="Pfam" id="PF04722">
    <property type="entry name" value="Ssu72"/>
    <property type="match status" value="3"/>
</dbReference>
<keyword evidence="4" id="KW-0507">mRNA processing</keyword>
<dbReference type="FunFam" id="3.40.50.2300:FF:000066">
    <property type="entry name" value="RNA polymerase II subunit A C-terminal domain phosphatase SSU72"/>
    <property type="match status" value="1"/>
</dbReference>
<dbReference type="GO" id="GO:0005634">
    <property type="term" value="C:nucleus"/>
    <property type="evidence" value="ECO:0007669"/>
    <property type="project" value="UniProtKB-SubCell"/>
</dbReference>
<evidence type="ECO:0000256" key="6">
    <source>
        <dbReference type="ARBA" id="ARBA00022912"/>
    </source>
</evidence>
<comment type="similarity">
    <text evidence="2">Belongs to the SSU72 phosphatase family.</text>
</comment>
<evidence type="ECO:0000256" key="3">
    <source>
        <dbReference type="ARBA" id="ARBA00013081"/>
    </source>
</evidence>
<dbReference type="Proteomes" id="UP000437017">
    <property type="component" value="Unassembled WGS sequence"/>
</dbReference>
<reference evidence="10 11" key="1">
    <citation type="journal article" date="2019" name="PLoS ONE">
        <title>Genomic analyses reveal an absence of contemporary introgressive admixture between fin whales and blue whales, despite known hybrids.</title>
        <authorList>
            <person name="Westbury M.V."/>
            <person name="Petersen B."/>
            <person name="Lorenzen E.D."/>
        </authorList>
    </citation>
    <scope>NUCLEOTIDE SEQUENCE [LARGE SCALE GENOMIC DNA]</scope>
    <source>
        <strain evidence="10">FinWhale-01</strain>
    </source>
</reference>
<accession>A0A643CH94</accession>
<organism evidence="10 11">
    <name type="scientific">Balaenoptera physalus</name>
    <name type="common">Fin whale</name>
    <name type="synonym">Balaena physalus</name>
    <dbReference type="NCBI Taxonomy" id="9770"/>
    <lineage>
        <taxon>Eukaryota</taxon>
        <taxon>Metazoa</taxon>
        <taxon>Chordata</taxon>
        <taxon>Craniata</taxon>
        <taxon>Vertebrata</taxon>
        <taxon>Euteleostomi</taxon>
        <taxon>Mammalia</taxon>
        <taxon>Eutheria</taxon>
        <taxon>Laurasiatheria</taxon>
        <taxon>Artiodactyla</taxon>
        <taxon>Whippomorpha</taxon>
        <taxon>Cetacea</taxon>
        <taxon>Mysticeti</taxon>
        <taxon>Balaenopteridae</taxon>
        <taxon>Balaenoptera</taxon>
    </lineage>
</organism>
<sequence>MYTTLMGKVKNARAVMEPYTPWEEMRESSPIQKIQDCKYPFDVNSTCEESIFNRIVEDLCAREQETCQTVHVINDTTLGALIICELCQRLQHADDLKDHLAQLLLAVEGKTGRSFFHMYTSWKSWTEAAFSVASESPQSPAAWLESQVATTMPSSSLWVAVVCMSNMNRSMEAHSILMKKGFSVKSFGAGSHNGPTEPYLKTWESRWRPLQSLEKHHEFKKINRRMLRELDAAGHPPGFRVLSAPEVHSSGWESQGATIMPSSPLRVAVVCMSNMNRSMEALSILRKKSFSIRSFGMGSLVRFPRLAPKEPVAYDFSTSYKMMRKDLSWNGVLHILGRNERIKPHPERFQECRDPFDVIFTCAENVYDRVVADMCARDQETCQPVHVINVDIEDTLELSTLGSLIICELCQGLQPAEDMEGSLAVLLQAEKEKIGRNFLHTVCFYWRFWLISAPL</sequence>
<keyword evidence="5" id="KW-0378">Hydrolase</keyword>
<dbReference type="EMBL" id="SGJD01001609">
    <property type="protein sequence ID" value="KAB0399165.1"/>
    <property type="molecule type" value="Genomic_DNA"/>
</dbReference>
<dbReference type="PANTHER" id="PTHR20383">
    <property type="entry name" value="RNA POLYMERASE II SUBUNIT A C-TERMINAL DOMAIN PHOSPHATASE"/>
    <property type="match status" value="1"/>
</dbReference>
<evidence type="ECO:0000256" key="2">
    <source>
        <dbReference type="ARBA" id="ARBA00008978"/>
    </source>
</evidence>
<keyword evidence="11" id="KW-1185">Reference proteome</keyword>
<dbReference type="AlphaFoldDB" id="A0A643CH94"/>
<dbReference type="GO" id="GO:0006397">
    <property type="term" value="P:mRNA processing"/>
    <property type="evidence" value="ECO:0007669"/>
    <property type="project" value="UniProtKB-KW"/>
</dbReference>
<feature type="non-terminal residue" evidence="10">
    <location>
        <position position="455"/>
    </location>
</feature>
<protein>
    <recommendedName>
        <fullName evidence="3">protein-serine/threonine phosphatase</fullName>
        <ecNumber evidence="3">3.1.3.16</ecNumber>
    </recommendedName>
</protein>
<name>A0A643CH94_BALPH</name>
<comment type="catalytic activity">
    <reaction evidence="8">
        <text>O-phospho-L-seryl-[protein] + H2O = L-seryl-[protein] + phosphate</text>
        <dbReference type="Rhea" id="RHEA:20629"/>
        <dbReference type="Rhea" id="RHEA-COMP:9863"/>
        <dbReference type="Rhea" id="RHEA-COMP:11604"/>
        <dbReference type="ChEBI" id="CHEBI:15377"/>
        <dbReference type="ChEBI" id="CHEBI:29999"/>
        <dbReference type="ChEBI" id="CHEBI:43474"/>
        <dbReference type="ChEBI" id="CHEBI:83421"/>
        <dbReference type="EC" id="3.1.3.16"/>
    </reaction>
</comment>